<dbReference type="Pfam" id="PF19795">
    <property type="entry name" value="DUF6279"/>
    <property type="match status" value="1"/>
</dbReference>
<comment type="caution">
    <text evidence="1">The sequence shown here is derived from an EMBL/GenBank/DDBJ whole genome shotgun (WGS) entry which is preliminary data.</text>
</comment>
<reference evidence="1" key="1">
    <citation type="submission" date="2017-12" db="EMBL/GenBank/DDBJ databases">
        <title>FDA dAtabase for Regulatory Grade micrObial Sequences (FDA-ARGOS): Supporting development and validation of Infectious Disease Dx tests.</title>
        <authorList>
            <person name="Hoffmann M."/>
            <person name="Allard M."/>
            <person name="Evans P."/>
            <person name="Brown E."/>
            <person name="Tallon L.J."/>
            <person name="Sadzewicz L."/>
            <person name="Sengamalay N."/>
            <person name="Ott S."/>
            <person name="Godinez A."/>
            <person name="Nagaraj S."/>
            <person name="Vavikolanu K."/>
            <person name="Aluvathingal J."/>
            <person name="Nadendla S."/>
            <person name="Hobson J."/>
            <person name="Sichtig H."/>
        </authorList>
    </citation>
    <scope>NUCLEOTIDE SEQUENCE [LARGE SCALE GENOMIC DNA]</scope>
    <source>
        <strain evidence="1">FDAARGOS_113</strain>
    </source>
</reference>
<evidence type="ECO:0008006" key="3">
    <source>
        <dbReference type="Google" id="ProtNLM"/>
    </source>
</evidence>
<dbReference type="AlphaFoldDB" id="A0A2J9VIS0"/>
<protein>
    <recommendedName>
        <fullName evidence="3">Lipoprotein</fullName>
    </recommendedName>
</protein>
<organism evidence="1 2">
    <name type="scientific">Vibrio mimicus</name>
    <dbReference type="NCBI Taxonomy" id="674"/>
    <lineage>
        <taxon>Bacteria</taxon>
        <taxon>Pseudomonadati</taxon>
        <taxon>Pseudomonadota</taxon>
        <taxon>Gammaproteobacteria</taxon>
        <taxon>Vibrionales</taxon>
        <taxon>Vibrionaceae</taxon>
        <taxon>Vibrio</taxon>
    </lineage>
</organism>
<dbReference type="RefSeq" id="WP_000049505.1">
    <property type="nucleotide sequence ID" value="NZ_CAWMSS010000002.1"/>
</dbReference>
<dbReference type="PIRSF" id="PIRSF028200">
    <property type="entry name" value="UCP028200"/>
    <property type="match status" value="1"/>
</dbReference>
<proteinExistence type="predicted"/>
<dbReference type="EMBL" id="LOSJ02000001">
    <property type="protein sequence ID" value="PNM63654.1"/>
    <property type="molecule type" value="Genomic_DNA"/>
</dbReference>
<sequence>MSKWLRLLLLCSVLVGCGTKFVYHNLDWFVIEFAEDYVDLNDQQTALIEQAMPNLLQWHRTEELPLYVEQIDELLVLPLRDVSVEQIALYRDRARTHYERLVRRVLPDVTVIAGTLNADQTEQFMEAVLKRHEKFAKKYRAMDEPELRQFYQERVEEDLEQWLGSLTPEQKTLVKEWSLNIQSTISDWMVVQVIFREQIQLLFDKRHQPEQFQTHLEQLLLNSEHYYSPILKAKLAYNRELAQRYVVEILRISLPKQQQHFRQELQDWKEIGSDLLATN</sequence>
<dbReference type="Proteomes" id="UP000053748">
    <property type="component" value="Unassembled WGS sequence"/>
</dbReference>
<gene>
    <name evidence="1" type="ORF">AL544_001335</name>
</gene>
<dbReference type="OrthoDB" id="5767052at2"/>
<accession>A0A2J9VIS0</accession>
<keyword evidence="2" id="KW-1185">Reference proteome</keyword>
<evidence type="ECO:0000313" key="2">
    <source>
        <dbReference type="Proteomes" id="UP000053748"/>
    </source>
</evidence>
<name>A0A2J9VIS0_VIBMI</name>
<dbReference type="InterPro" id="IPR016875">
    <property type="entry name" value="UCP028200"/>
</dbReference>
<dbReference type="PROSITE" id="PS51257">
    <property type="entry name" value="PROKAR_LIPOPROTEIN"/>
    <property type="match status" value="1"/>
</dbReference>
<evidence type="ECO:0000313" key="1">
    <source>
        <dbReference type="EMBL" id="PNM63654.1"/>
    </source>
</evidence>
<dbReference type="STRING" id="674.VM_20180"/>